<dbReference type="InterPro" id="IPR043429">
    <property type="entry name" value="ArtM/GltK/GlnP/TcyL/YhdX-like"/>
</dbReference>
<dbReference type="PANTHER" id="PTHR30614:SF0">
    <property type="entry name" value="L-CYSTINE TRANSPORT SYSTEM PERMEASE PROTEIN TCYL"/>
    <property type="match status" value="1"/>
</dbReference>
<keyword evidence="3" id="KW-1003">Cell membrane</keyword>
<evidence type="ECO:0000313" key="12">
    <source>
        <dbReference type="Proteomes" id="UP000249522"/>
    </source>
</evidence>
<dbReference type="Pfam" id="PF00528">
    <property type="entry name" value="BPD_transp_1"/>
    <property type="match status" value="1"/>
</dbReference>
<feature type="compositionally biased region" description="Basic and acidic residues" evidence="9">
    <location>
        <begin position="237"/>
        <end position="247"/>
    </location>
</feature>
<feature type="domain" description="ABC transmembrane type-1" evidence="10">
    <location>
        <begin position="18"/>
        <end position="208"/>
    </location>
</feature>
<dbReference type="EMBL" id="QKRB01000053">
    <property type="protein sequence ID" value="PZD94394.1"/>
    <property type="molecule type" value="Genomic_DNA"/>
</dbReference>
<feature type="transmembrane region" description="Helical" evidence="8">
    <location>
        <begin position="189"/>
        <end position="208"/>
    </location>
</feature>
<dbReference type="InterPro" id="IPR035906">
    <property type="entry name" value="MetI-like_sf"/>
</dbReference>
<gene>
    <name evidence="11" type="primary">ehuD</name>
    <name evidence="11" type="ORF">DNH61_18510</name>
</gene>
<keyword evidence="7 8" id="KW-0472">Membrane</keyword>
<dbReference type="InterPro" id="IPR014341">
    <property type="entry name" value="Ectoine_EhuD"/>
</dbReference>
<comment type="caution">
    <text evidence="11">The sequence shown here is derived from an EMBL/GenBank/DDBJ whole genome shotgun (WGS) entry which is preliminary data.</text>
</comment>
<proteinExistence type="inferred from homology"/>
<keyword evidence="6 8" id="KW-1133">Transmembrane helix</keyword>
<comment type="similarity">
    <text evidence="8">Belongs to the binding-protein-dependent transport system permease family.</text>
</comment>
<feature type="compositionally biased region" description="Polar residues" evidence="9">
    <location>
        <begin position="218"/>
        <end position="232"/>
    </location>
</feature>
<dbReference type="InterPro" id="IPR010065">
    <property type="entry name" value="AA_ABC_transptr_permease_3TM"/>
</dbReference>
<evidence type="ECO:0000313" key="11">
    <source>
        <dbReference type="EMBL" id="PZD94394.1"/>
    </source>
</evidence>
<evidence type="ECO:0000256" key="2">
    <source>
        <dbReference type="ARBA" id="ARBA00022448"/>
    </source>
</evidence>
<keyword evidence="2 8" id="KW-0813">Transport</keyword>
<comment type="subcellular location">
    <subcellularLocation>
        <location evidence="1 8">Cell membrane</location>
        <topology evidence="1 8">Multi-pass membrane protein</topology>
    </subcellularLocation>
</comment>
<dbReference type="RefSeq" id="WP_111148163.1">
    <property type="nucleotide sequence ID" value="NZ_QKRB01000053.1"/>
</dbReference>
<dbReference type="GO" id="GO:0006865">
    <property type="term" value="P:amino acid transport"/>
    <property type="evidence" value="ECO:0007669"/>
    <property type="project" value="UniProtKB-KW"/>
</dbReference>
<dbReference type="Gene3D" id="1.10.3720.10">
    <property type="entry name" value="MetI-like"/>
    <property type="match status" value="1"/>
</dbReference>
<dbReference type="SUPFAM" id="SSF161098">
    <property type="entry name" value="MetI-like"/>
    <property type="match status" value="1"/>
</dbReference>
<evidence type="ECO:0000256" key="1">
    <source>
        <dbReference type="ARBA" id="ARBA00004651"/>
    </source>
</evidence>
<dbReference type="CDD" id="cd06261">
    <property type="entry name" value="TM_PBP2"/>
    <property type="match status" value="1"/>
</dbReference>
<dbReference type="OrthoDB" id="9805999at2"/>
<dbReference type="NCBIfam" id="TIGR01726">
    <property type="entry name" value="HEQRo_perm_3TM"/>
    <property type="match status" value="1"/>
</dbReference>
<name>A0A2W1LIK2_9BACL</name>
<dbReference type="Proteomes" id="UP000249522">
    <property type="component" value="Unassembled WGS sequence"/>
</dbReference>
<dbReference type="GO" id="GO:0043190">
    <property type="term" value="C:ATP-binding cassette (ABC) transporter complex"/>
    <property type="evidence" value="ECO:0007669"/>
    <property type="project" value="InterPro"/>
</dbReference>
<keyword evidence="12" id="KW-1185">Reference proteome</keyword>
<accession>A0A2W1LIK2</accession>
<dbReference type="InterPro" id="IPR000515">
    <property type="entry name" value="MetI-like"/>
</dbReference>
<evidence type="ECO:0000256" key="4">
    <source>
        <dbReference type="ARBA" id="ARBA00022692"/>
    </source>
</evidence>
<evidence type="ECO:0000256" key="8">
    <source>
        <dbReference type="RuleBase" id="RU363032"/>
    </source>
</evidence>
<evidence type="ECO:0000256" key="9">
    <source>
        <dbReference type="SAM" id="MobiDB-lite"/>
    </source>
</evidence>
<evidence type="ECO:0000259" key="10">
    <source>
        <dbReference type="PROSITE" id="PS50928"/>
    </source>
</evidence>
<evidence type="ECO:0000256" key="3">
    <source>
        <dbReference type="ARBA" id="ARBA00022475"/>
    </source>
</evidence>
<evidence type="ECO:0000256" key="5">
    <source>
        <dbReference type="ARBA" id="ARBA00022970"/>
    </source>
</evidence>
<feature type="transmembrane region" description="Helical" evidence="8">
    <location>
        <begin position="20"/>
        <end position="43"/>
    </location>
</feature>
<evidence type="ECO:0000256" key="6">
    <source>
        <dbReference type="ARBA" id="ARBA00022989"/>
    </source>
</evidence>
<dbReference type="NCBIfam" id="TIGR03003">
    <property type="entry name" value="ectoine_ehuD"/>
    <property type="match status" value="1"/>
</dbReference>
<reference evidence="11 12" key="1">
    <citation type="submission" date="2018-06" db="EMBL/GenBank/DDBJ databases">
        <title>Paenibacillus imtechensis sp. nov.</title>
        <authorList>
            <person name="Pinnaka A.K."/>
            <person name="Singh H."/>
            <person name="Kaur M."/>
        </authorList>
    </citation>
    <scope>NUCLEOTIDE SEQUENCE [LARGE SCALE GENOMIC DNA]</scope>
    <source>
        <strain evidence="11 12">SMB1</strain>
    </source>
</reference>
<keyword evidence="4 8" id="KW-0812">Transmembrane</keyword>
<sequence length="247" mass="27539">MWNWEYAWSILPDLIAALKTTFWATFGGFIFAAIGGLILAMLGRSPIWIVRAVNRLIIEFIRNTPLLVQLFFLYFYILPTMFPTAPTALVSGIIGLGIHYSTYMSEVYRSGIDAVPKGQWEAAKALNFSRTKTWSTIILPQALPPTLPVMGNYLIVIFKETPLLSAITLVEVLTTAKNAISISYRPFEAYTLVGVLFLIISYVFSVLVRMMEIRLNREQSASSGTDSSSKPQSGGKGRLDKEVKQQA</sequence>
<dbReference type="PROSITE" id="PS50928">
    <property type="entry name" value="ABC_TM1"/>
    <property type="match status" value="1"/>
</dbReference>
<evidence type="ECO:0000256" key="7">
    <source>
        <dbReference type="ARBA" id="ARBA00023136"/>
    </source>
</evidence>
<organism evidence="11 12">
    <name type="scientific">Paenibacillus sambharensis</name>
    <dbReference type="NCBI Taxonomy" id="1803190"/>
    <lineage>
        <taxon>Bacteria</taxon>
        <taxon>Bacillati</taxon>
        <taxon>Bacillota</taxon>
        <taxon>Bacilli</taxon>
        <taxon>Bacillales</taxon>
        <taxon>Paenibacillaceae</taxon>
        <taxon>Paenibacillus</taxon>
    </lineage>
</organism>
<dbReference type="PANTHER" id="PTHR30614">
    <property type="entry name" value="MEMBRANE COMPONENT OF AMINO ACID ABC TRANSPORTER"/>
    <property type="match status" value="1"/>
</dbReference>
<keyword evidence="5" id="KW-0029">Amino-acid transport</keyword>
<dbReference type="AlphaFoldDB" id="A0A2W1LIK2"/>
<feature type="region of interest" description="Disordered" evidence="9">
    <location>
        <begin position="218"/>
        <end position="247"/>
    </location>
</feature>
<dbReference type="GO" id="GO:0022857">
    <property type="term" value="F:transmembrane transporter activity"/>
    <property type="evidence" value="ECO:0007669"/>
    <property type="project" value="InterPro"/>
</dbReference>
<protein>
    <submittedName>
        <fullName evidence="11">Ectoine/hydroxyectoine ABC transporter permease subunit EhuD</fullName>
    </submittedName>
</protein>